<evidence type="ECO:0000313" key="3">
    <source>
        <dbReference type="Proteomes" id="UP000319783"/>
    </source>
</evidence>
<dbReference type="AlphaFoldDB" id="A0A533QKQ0"/>
<evidence type="ECO:0000256" key="1">
    <source>
        <dbReference type="SAM" id="SignalP"/>
    </source>
</evidence>
<dbReference type="EMBL" id="SULG01000061">
    <property type="protein sequence ID" value="TLD41140.1"/>
    <property type="molecule type" value="Genomic_DNA"/>
</dbReference>
<reference evidence="2 3" key="1">
    <citation type="submission" date="2019-04" db="EMBL/GenBank/DDBJ databases">
        <title>Genome of a novel bacterium Candidatus Jettenia ecosi reconstructed from metagenome of an anammox bioreactor.</title>
        <authorList>
            <person name="Mardanov A.V."/>
            <person name="Beletsky A.V."/>
            <person name="Ravin N.V."/>
            <person name="Botchkova E.A."/>
            <person name="Litti Y.V."/>
            <person name="Nozhevnikova A.N."/>
        </authorList>
    </citation>
    <scope>NUCLEOTIDE SEQUENCE [LARGE SCALE GENOMIC DNA]</scope>
    <source>
        <strain evidence="2">J2</strain>
    </source>
</reference>
<feature type="chain" id="PRO_5022158275" evidence="1">
    <location>
        <begin position="27"/>
        <end position="86"/>
    </location>
</feature>
<evidence type="ECO:0000313" key="2">
    <source>
        <dbReference type="EMBL" id="TLD41140.1"/>
    </source>
</evidence>
<proteinExistence type="predicted"/>
<name>A0A533QKQ0_9BACT</name>
<gene>
    <name evidence="2" type="ORF">JETT_2605</name>
</gene>
<protein>
    <submittedName>
        <fullName evidence="2">Uncharacterized protein</fullName>
    </submittedName>
</protein>
<accession>A0A533QKQ0</accession>
<keyword evidence="1" id="KW-0732">Signal</keyword>
<comment type="caution">
    <text evidence="2">The sequence shown here is derived from an EMBL/GenBank/DDBJ whole genome shotgun (WGS) entry which is preliminary data.</text>
</comment>
<organism evidence="2 3">
    <name type="scientific">Candidatus Jettenia ecosi</name>
    <dbReference type="NCBI Taxonomy" id="2494326"/>
    <lineage>
        <taxon>Bacteria</taxon>
        <taxon>Pseudomonadati</taxon>
        <taxon>Planctomycetota</taxon>
        <taxon>Candidatus Brocadiia</taxon>
        <taxon>Candidatus Brocadiales</taxon>
        <taxon>Candidatus Brocadiaceae</taxon>
        <taxon>Candidatus Jettenia</taxon>
    </lineage>
</organism>
<feature type="signal peptide" evidence="1">
    <location>
        <begin position="1"/>
        <end position="26"/>
    </location>
</feature>
<sequence length="86" mass="9141">MFRKIGITITVTGILILSAGTGNIFAAKPDCPDDYKDKRQAAAADTNVTTEAKPACPDDCKCGPDVNCKDAKCEKETTNTCICKPD</sequence>
<dbReference type="Proteomes" id="UP000319783">
    <property type="component" value="Unassembled WGS sequence"/>
</dbReference>